<proteinExistence type="inferred from homology"/>
<comment type="similarity">
    <text evidence="1">Belongs to the TSR2 family.</text>
</comment>
<dbReference type="OrthoDB" id="263560at2759"/>
<evidence type="ECO:0000313" key="5">
    <source>
        <dbReference type="Proteomes" id="UP000541444"/>
    </source>
</evidence>
<dbReference type="GO" id="GO:0006364">
    <property type="term" value="P:rRNA processing"/>
    <property type="evidence" value="ECO:0007669"/>
    <property type="project" value="UniProtKB-KW"/>
</dbReference>
<dbReference type="Proteomes" id="UP000541444">
    <property type="component" value="Unassembled WGS sequence"/>
</dbReference>
<reference evidence="4 5" key="1">
    <citation type="journal article" date="2020" name="IScience">
        <title>Genome Sequencing of the Endangered Kingdonia uniflora (Circaeasteraceae, Ranunculales) Reveals Potential Mechanisms of Evolutionary Specialization.</title>
        <authorList>
            <person name="Sun Y."/>
            <person name="Deng T."/>
            <person name="Zhang A."/>
            <person name="Moore M.J."/>
            <person name="Landis J.B."/>
            <person name="Lin N."/>
            <person name="Zhang H."/>
            <person name="Zhang X."/>
            <person name="Huang J."/>
            <person name="Zhang X."/>
            <person name="Sun H."/>
            <person name="Wang H."/>
        </authorList>
    </citation>
    <scope>NUCLEOTIDE SEQUENCE [LARGE SCALE GENOMIC DNA]</scope>
    <source>
        <strain evidence="4">TB1705</strain>
        <tissue evidence="4">Leaf</tissue>
    </source>
</reference>
<evidence type="ECO:0000256" key="3">
    <source>
        <dbReference type="SAM" id="MobiDB-lite"/>
    </source>
</evidence>
<dbReference type="InterPro" id="IPR019398">
    <property type="entry name" value="Pre-rRNA_process_TSR2"/>
</dbReference>
<sequence>MGSNEGNVLPKYLKQDSLPLFNERIHLVLGQWTVLQMAVENEWGGRESRQKAKKLAADIFSWFLKFKDSLCIDDLENLIDATMDNSFNTWAEDDSVEDVALELMTIHEEFLEGNYKREKIEETSSSPSKVVSQSKPVINKAEEEASEMDVDCESKTTVEPEDGWFVYSRRKKGSWKC</sequence>
<name>A0A7J7MDC5_9MAGN</name>
<evidence type="ECO:0000256" key="2">
    <source>
        <dbReference type="ARBA" id="ARBA00022552"/>
    </source>
</evidence>
<comment type="caution">
    <text evidence="4">The sequence shown here is derived from an EMBL/GenBank/DDBJ whole genome shotgun (WGS) entry which is preliminary data.</text>
</comment>
<dbReference type="Pfam" id="PF10273">
    <property type="entry name" value="WGG"/>
    <property type="match status" value="1"/>
</dbReference>
<accession>A0A7J7MDC5</accession>
<keyword evidence="5" id="KW-1185">Reference proteome</keyword>
<dbReference type="PANTHER" id="PTHR21250">
    <property type="entry name" value="PRE-RRNA-PROCESSING PROTEIN TSR2 HOMOLOG"/>
    <property type="match status" value="1"/>
</dbReference>
<protein>
    <recommendedName>
        <fullName evidence="6">Pre-rRNA-processing protein TSR2 homolog</fullName>
    </recommendedName>
</protein>
<keyword evidence="2" id="KW-0698">rRNA processing</keyword>
<gene>
    <name evidence="4" type="ORF">GIB67_012520</name>
</gene>
<evidence type="ECO:0000313" key="4">
    <source>
        <dbReference type="EMBL" id="KAF6152881.1"/>
    </source>
</evidence>
<organism evidence="4 5">
    <name type="scientific">Kingdonia uniflora</name>
    <dbReference type="NCBI Taxonomy" id="39325"/>
    <lineage>
        <taxon>Eukaryota</taxon>
        <taxon>Viridiplantae</taxon>
        <taxon>Streptophyta</taxon>
        <taxon>Embryophyta</taxon>
        <taxon>Tracheophyta</taxon>
        <taxon>Spermatophyta</taxon>
        <taxon>Magnoliopsida</taxon>
        <taxon>Ranunculales</taxon>
        <taxon>Circaeasteraceae</taxon>
        <taxon>Kingdonia</taxon>
    </lineage>
</organism>
<evidence type="ECO:0000256" key="1">
    <source>
        <dbReference type="ARBA" id="ARBA00006524"/>
    </source>
</evidence>
<feature type="region of interest" description="Disordered" evidence="3">
    <location>
        <begin position="121"/>
        <end position="155"/>
    </location>
</feature>
<feature type="compositionally biased region" description="Low complexity" evidence="3">
    <location>
        <begin position="124"/>
        <end position="137"/>
    </location>
</feature>
<dbReference type="EMBL" id="JACGCM010001599">
    <property type="protein sequence ID" value="KAF6152881.1"/>
    <property type="molecule type" value="Genomic_DNA"/>
</dbReference>
<evidence type="ECO:0008006" key="6">
    <source>
        <dbReference type="Google" id="ProtNLM"/>
    </source>
</evidence>
<dbReference type="AlphaFoldDB" id="A0A7J7MDC5"/>